<evidence type="ECO:0000313" key="3">
    <source>
        <dbReference type="Proteomes" id="UP001233172"/>
    </source>
</evidence>
<evidence type="ECO:0000313" key="2">
    <source>
        <dbReference type="EMBL" id="KAK0042055.1"/>
    </source>
</evidence>
<dbReference type="Proteomes" id="UP001233172">
    <property type="component" value="Unassembled WGS sequence"/>
</dbReference>
<proteinExistence type="predicted"/>
<name>A0AAD8ATA8_BIOPF</name>
<sequence length="59" mass="6555">MTIRLQMMVLMCFNHLSTAINSENVACQPHTAIADLIEFNCNVSLVKPMGDFNVNVISN</sequence>
<keyword evidence="1" id="KW-0732">Signal</keyword>
<comment type="caution">
    <text evidence="2">The sequence shown here is derived from an EMBL/GenBank/DDBJ whole genome shotgun (WGS) entry which is preliminary data.</text>
</comment>
<feature type="chain" id="PRO_5041911311" evidence="1">
    <location>
        <begin position="20"/>
        <end position="59"/>
    </location>
</feature>
<dbReference type="AlphaFoldDB" id="A0AAD8ATA8"/>
<evidence type="ECO:0000256" key="1">
    <source>
        <dbReference type="SAM" id="SignalP"/>
    </source>
</evidence>
<feature type="non-terminal residue" evidence="2">
    <location>
        <position position="1"/>
    </location>
</feature>
<protein>
    <submittedName>
        <fullName evidence="2">Uncharacterized protein</fullName>
    </submittedName>
</protein>
<feature type="signal peptide" evidence="1">
    <location>
        <begin position="1"/>
        <end position="19"/>
    </location>
</feature>
<accession>A0AAD8ATA8</accession>
<organism evidence="2 3">
    <name type="scientific">Biomphalaria pfeifferi</name>
    <name type="common">Bloodfluke planorb</name>
    <name type="synonym">Freshwater snail</name>
    <dbReference type="NCBI Taxonomy" id="112525"/>
    <lineage>
        <taxon>Eukaryota</taxon>
        <taxon>Metazoa</taxon>
        <taxon>Spiralia</taxon>
        <taxon>Lophotrochozoa</taxon>
        <taxon>Mollusca</taxon>
        <taxon>Gastropoda</taxon>
        <taxon>Heterobranchia</taxon>
        <taxon>Euthyneura</taxon>
        <taxon>Panpulmonata</taxon>
        <taxon>Hygrophila</taxon>
        <taxon>Lymnaeoidea</taxon>
        <taxon>Planorbidae</taxon>
        <taxon>Biomphalaria</taxon>
    </lineage>
</organism>
<keyword evidence="3" id="KW-1185">Reference proteome</keyword>
<reference evidence="2" key="1">
    <citation type="journal article" date="2023" name="PLoS Negl. Trop. Dis.">
        <title>A genome sequence for Biomphalaria pfeifferi, the major vector snail for the human-infecting parasite Schistosoma mansoni.</title>
        <authorList>
            <person name="Bu L."/>
            <person name="Lu L."/>
            <person name="Laidemitt M.R."/>
            <person name="Zhang S.M."/>
            <person name="Mutuku M."/>
            <person name="Mkoji G."/>
            <person name="Steinauer M."/>
            <person name="Loker E.S."/>
        </authorList>
    </citation>
    <scope>NUCLEOTIDE SEQUENCE</scope>
    <source>
        <strain evidence="2">KasaAsao</strain>
    </source>
</reference>
<gene>
    <name evidence="2" type="ORF">Bpfe_028549</name>
</gene>
<dbReference type="EMBL" id="JASAOG010000253">
    <property type="protein sequence ID" value="KAK0042055.1"/>
    <property type="molecule type" value="Genomic_DNA"/>
</dbReference>
<reference evidence="2" key="2">
    <citation type="submission" date="2023-04" db="EMBL/GenBank/DDBJ databases">
        <authorList>
            <person name="Bu L."/>
            <person name="Lu L."/>
            <person name="Laidemitt M.R."/>
            <person name="Zhang S.M."/>
            <person name="Mutuku M."/>
            <person name="Mkoji G."/>
            <person name="Steinauer M."/>
            <person name="Loker E.S."/>
        </authorList>
    </citation>
    <scope>NUCLEOTIDE SEQUENCE</scope>
    <source>
        <strain evidence="2">KasaAsao</strain>
        <tissue evidence="2">Whole Snail</tissue>
    </source>
</reference>